<keyword evidence="1" id="KW-1133">Transmembrane helix</keyword>
<keyword evidence="1" id="KW-0472">Membrane</keyword>
<dbReference type="EMBL" id="CP061280">
    <property type="protein sequence ID" value="QNS16092.1"/>
    <property type="molecule type" value="Genomic_DNA"/>
</dbReference>
<dbReference type="Proteomes" id="UP000576260">
    <property type="component" value="Chromosome"/>
</dbReference>
<proteinExistence type="predicted"/>
<evidence type="ECO:0000256" key="1">
    <source>
        <dbReference type="SAM" id="Phobius"/>
    </source>
</evidence>
<accession>A0A7H1C537</accession>
<sequence>MDKQYRFDIYYTDTRYNQNGQGGVVARNISDAKNKFKAGRPYIKITSCIRRDEVISKANNMTKSGSSKKANLQESSSIGSMLLGAAVTAGVGFVANKWFNKKDNT</sequence>
<name>A0A7H1C537_9PAST</name>
<reference evidence="2 3" key="1">
    <citation type="submission" date="2020-09" db="EMBL/GenBank/DDBJ databases">
        <title>Mannheimia bovis sp.nov., isolated from a cow.</title>
        <authorList>
            <person name="Li F."/>
        </authorList>
    </citation>
    <scope>NUCLEOTIDE SEQUENCE [LARGE SCALE GENOMIC DNA]</scope>
    <source>
        <strain evidence="2 3">ZY190616</strain>
    </source>
</reference>
<protein>
    <submittedName>
        <fullName evidence="2">Uncharacterized protein</fullName>
    </submittedName>
</protein>
<dbReference type="KEGG" id="mbos:ICJ55_05035"/>
<feature type="transmembrane region" description="Helical" evidence="1">
    <location>
        <begin position="78"/>
        <end position="99"/>
    </location>
</feature>
<organism evidence="2 3">
    <name type="scientific">Mannheimia bovis</name>
    <dbReference type="NCBI Taxonomy" id="2770636"/>
    <lineage>
        <taxon>Bacteria</taxon>
        <taxon>Pseudomonadati</taxon>
        <taxon>Pseudomonadota</taxon>
        <taxon>Gammaproteobacteria</taxon>
        <taxon>Pasteurellales</taxon>
        <taxon>Pasteurellaceae</taxon>
        <taxon>Mannheimia</taxon>
    </lineage>
</organism>
<dbReference type="RefSeq" id="WP_188157584.1">
    <property type="nucleotide sequence ID" value="NZ_CP061280.1"/>
</dbReference>
<keyword evidence="3" id="KW-1185">Reference proteome</keyword>
<evidence type="ECO:0000313" key="3">
    <source>
        <dbReference type="Proteomes" id="UP000576260"/>
    </source>
</evidence>
<keyword evidence="1" id="KW-0812">Transmembrane</keyword>
<gene>
    <name evidence="2" type="ORF">ICJ55_05035</name>
</gene>
<evidence type="ECO:0000313" key="2">
    <source>
        <dbReference type="EMBL" id="QNS16092.1"/>
    </source>
</evidence>
<dbReference type="AlphaFoldDB" id="A0A7H1C537"/>